<sequence>MSMNRSSWSTAGFLARVRAALGGADTDPGARAEGVDGVEGVEGAEGTGGGARTGGGDGAGWAGGIGEQGGEETTAGVLARLNRRGWAVLCDLGVPGSSENLDFLVIGPQGQVVLVDAEHWSAADGATVGMPGGRLSCGAEDRQELVDKLRRESRMVEDELGAVAEAVAVVEGVPVDNGVFRSAGVWVVGPEHLWGAVLQAPTGHRDQAALVRLAKGLFPPLG</sequence>
<organism evidence="3">
    <name type="scientific">Streptomyces sp. Y1</name>
    <dbReference type="NCBI Taxonomy" id="3238634"/>
    <lineage>
        <taxon>Bacteria</taxon>
        <taxon>Bacillati</taxon>
        <taxon>Actinomycetota</taxon>
        <taxon>Actinomycetes</taxon>
        <taxon>Kitasatosporales</taxon>
        <taxon>Streptomycetaceae</taxon>
        <taxon>Streptomyces</taxon>
    </lineage>
</organism>
<evidence type="ECO:0000259" key="2">
    <source>
        <dbReference type="Pfam" id="PF08378"/>
    </source>
</evidence>
<feature type="region of interest" description="Disordered" evidence="1">
    <location>
        <begin position="25"/>
        <end position="57"/>
    </location>
</feature>
<dbReference type="Pfam" id="PF08378">
    <property type="entry name" value="NERD"/>
    <property type="match status" value="1"/>
</dbReference>
<gene>
    <name evidence="3" type="ORF">AB2U05_05460</name>
</gene>
<name>A0AB39TG33_9ACTN</name>
<dbReference type="AlphaFoldDB" id="A0AB39TG33"/>
<reference evidence="3" key="1">
    <citation type="submission" date="2024-07" db="EMBL/GenBank/DDBJ databases">
        <authorList>
            <person name="Yu S.T."/>
        </authorList>
    </citation>
    <scope>NUCLEOTIDE SEQUENCE</scope>
    <source>
        <strain evidence="3">Y1</strain>
    </source>
</reference>
<protein>
    <submittedName>
        <fullName evidence="3">NERD domain-containing protein</fullName>
    </submittedName>
</protein>
<feature type="domain" description="NERD" evidence="2">
    <location>
        <begin position="69"/>
        <end position="160"/>
    </location>
</feature>
<feature type="compositionally biased region" description="Gly residues" evidence="1">
    <location>
        <begin position="43"/>
        <end position="57"/>
    </location>
</feature>
<dbReference type="EMBL" id="CP163445">
    <property type="protein sequence ID" value="XDQ77958.1"/>
    <property type="molecule type" value="Genomic_DNA"/>
</dbReference>
<proteinExistence type="predicted"/>
<accession>A0AB39TG33</accession>
<dbReference type="RefSeq" id="WP_369182563.1">
    <property type="nucleotide sequence ID" value="NZ_CP163445.1"/>
</dbReference>
<evidence type="ECO:0000313" key="3">
    <source>
        <dbReference type="EMBL" id="XDQ77958.1"/>
    </source>
</evidence>
<dbReference type="InterPro" id="IPR011528">
    <property type="entry name" value="NERD"/>
</dbReference>
<evidence type="ECO:0000256" key="1">
    <source>
        <dbReference type="SAM" id="MobiDB-lite"/>
    </source>
</evidence>